<accession>A0A9D1LZD7</accession>
<keyword evidence="1" id="KW-0472">Membrane</keyword>
<protein>
    <recommendedName>
        <fullName evidence="4">DUF1648 domain-containing protein</fullName>
    </recommendedName>
</protein>
<keyword evidence="1" id="KW-1133">Transmembrane helix</keyword>
<evidence type="ECO:0008006" key="4">
    <source>
        <dbReference type="Google" id="ProtNLM"/>
    </source>
</evidence>
<proteinExistence type="predicted"/>
<keyword evidence="1" id="KW-0812">Transmembrane</keyword>
<organism evidence="2 3">
    <name type="scientific">Candidatus Limousia pullorum</name>
    <dbReference type="NCBI Taxonomy" id="2840860"/>
    <lineage>
        <taxon>Bacteria</taxon>
        <taxon>Bacillati</taxon>
        <taxon>Bacillota</taxon>
        <taxon>Clostridia</taxon>
        <taxon>Eubacteriales</taxon>
        <taxon>Oscillospiraceae</taxon>
        <taxon>Oscillospiraceae incertae sedis</taxon>
        <taxon>Candidatus Limousia</taxon>
    </lineage>
</organism>
<comment type="caution">
    <text evidence="2">The sequence shown here is derived from an EMBL/GenBank/DDBJ whole genome shotgun (WGS) entry which is preliminary data.</text>
</comment>
<feature type="transmembrane region" description="Helical" evidence="1">
    <location>
        <begin position="75"/>
        <end position="99"/>
    </location>
</feature>
<dbReference type="EMBL" id="DVNG01000104">
    <property type="protein sequence ID" value="HIU50718.1"/>
    <property type="molecule type" value="Genomic_DNA"/>
</dbReference>
<reference evidence="2" key="2">
    <citation type="journal article" date="2021" name="PeerJ">
        <title>Extensive microbial diversity within the chicken gut microbiome revealed by metagenomics and culture.</title>
        <authorList>
            <person name="Gilroy R."/>
            <person name="Ravi A."/>
            <person name="Getino M."/>
            <person name="Pursley I."/>
            <person name="Horton D.L."/>
            <person name="Alikhan N.F."/>
            <person name="Baker D."/>
            <person name="Gharbi K."/>
            <person name="Hall N."/>
            <person name="Watson M."/>
            <person name="Adriaenssens E.M."/>
            <person name="Foster-Nyarko E."/>
            <person name="Jarju S."/>
            <person name="Secka A."/>
            <person name="Antonio M."/>
            <person name="Oren A."/>
            <person name="Chaudhuri R.R."/>
            <person name="La Ragione R."/>
            <person name="Hildebrand F."/>
            <person name="Pallen M.J."/>
        </authorList>
    </citation>
    <scope>NUCLEOTIDE SEQUENCE</scope>
    <source>
        <strain evidence="2">ChiGjej1B1-1684</strain>
    </source>
</reference>
<dbReference type="Proteomes" id="UP000824118">
    <property type="component" value="Unassembled WGS sequence"/>
</dbReference>
<name>A0A9D1LZD7_9FIRM</name>
<dbReference type="AlphaFoldDB" id="A0A9D1LZD7"/>
<evidence type="ECO:0000256" key="1">
    <source>
        <dbReference type="SAM" id="Phobius"/>
    </source>
</evidence>
<evidence type="ECO:0000313" key="2">
    <source>
        <dbReference type="EMBL" id="HIU50718.1"/>
    </source>
</evidence>
<feature type="transmembrane region" description="Helical" evidence="1">
    <location>
        <begin position="105"/>
        <end position="127"/>
    </location>
</feature>
<reference evidence="2" key="1">
    <citation type="submission" date="2020-10" db="EMBL/GenBank/DDBJ databases">
        <authorList>
            <person name="Gilroy R."/>
        </authorList>
    </citation>
    <scope>NUCLEOTIDE SEQUENCE</scope>
    <source>
        <strain evidence="2">ChiGjej1B1-1684</strain>
    </source>
</reference>
<feature type="transmembrane region" description="Helical" evidence="1">
    <location>
        <begin position="49"/>
        <end position="68"/>
    </location>
</feature>
<evidence type="ECO:0000313" key="3">
    <source>
        <dbReference type="Proteomes" id="UP000824118"/>
    </source>
</evidence>
<gene>
    <name evidence="2" type="ORF">IAD22_06875</name>
</gene>
<feature type="transmembrane region" description="Helical" evidence="1">
    <location>
        <begin position="12"/>
        <end position="29"/>
    </location>
</feature>
<sequence length="131" mass="14821">MIKKDKKSICEIISISVMAVFAVISFFILPYNIAIQWNGTQASSYGSKWFIFLPVVIGLMLIPLMNYFENRFMTFSTIVLFTLLIVLFTCQIYMVVFSFYPNIQIPISVPIIIEAVLGAVACGIYALKKRG</sequence>